<dbReference type="EMBL" id="FOBV01000001">
    <property type="protein sequence ID" value="SEM15415.1"/>
    <property type="molecule type" value="Genomic_DNA"/>
</dbReference>
<name>A0A1H7W2X3_9FLAO</name>
<proteinExistence type="predicted"/>
<dbReference type="AlphaFoldDB" id="A0A1H7W2X3"/>
<accession>A0A1H7W2X3</accession>
<dbReference type="STRING" id="295069.SAMN05421856_101431"/>
<keyword evidence="1" id="KW-0472">Membrane</keyword>
<organism evidence="2 3">
    <name type="scientific">Chryseobacterium taichungense</name>
    <dbReference type="NCBI Taxonomy" id="295069"/>
    <lineage>
        <taxon>Bacteria</taxon>
        <taxon>Pseudomonadati</taxon>
        <taxon>Bacteroidota</taxon>
        <taxon>Flavobacteriia</taxon>
        <taxon>Flavobacteriales</taxon>
        <taxon>Weeksellaceae</taxon>
        <taxon>Chryseobacterium group</taxon>
        <taxon>Chryseobacterium</taxon>
    </lineage>
</organism>
<sequence>MYEINIYTILGSIIIGAVMGLIVKYNLSKKN</sequence>
<evidence type="ECO:0000313" key="2">
    <source>
        <dbReference type="EMBL" id="SEM15415.1"/>
    </source>
</evidence>
<keyword evidence="1" id="KW-0812">Transmembrane</keyword>
<gene>
    <name evidence="2" type="ORF">SAMN05421856_101431</name>
</gene>
<keyword evidence="3" id="KW-1185">Reference proteome</keyword>
<evidence type="ECO:0000313" key="3">
    <source>
        <dbReference type="Proteomes" id="UP000199450"/>
    </source>
</evidence>
<evidence type="ECO:0000256" key="1">
    <source>
        <dbReference type="SAM" id="Phobius"/>
    </source>
</evidence>
<dbReference type="Proteomes" id="UP000199450">
    <property type="component" value="Unassembled WGS sequence"/>
</dbReference>
<feature type="transmembrane region" description="Helical" evidence="1">
    <location>
        <begin position="6"/>
        <end position="27"/>
    </location>
</feature>
<keyword evidence="1" id="KW-1133">Transmembrane helix</keyword>
<reference evidence="3" key="1">
    <citation type="submission" date="2016-10" db="EMBL/GenBank/DDBJ databases">
        <authorList>
            <person name="Varghese N."/>
            <person name="Submissions S."/>
        </authorList>
    </citation>
    <scope>NUCLEOTIDE SEQUENCE [LARGE SCALE GENOMIC DNA]</scope>
    <source>
        <strain evidence="3">DSM 17453</strain>
    </source>
</reference>
<protein>
    <submittedName>
        <fullName evidence="2">Uncharacterized protein</fullName>
    </submittedName>
</protein>